<dbReference type="PROSITE" id="PS51273">
    <property type="entry name" value="GATASE_TYPE_1"/>
    <property type="match status" value="1"/>
</dbReference>
<keyword evidence="6 12" id="KW-0456">Lyase</keyword>
<dbReference type="GO" id="GO:0016829">
    <property type="term" value="F:lyase activity"/>
    <property type="evidence" value="ECO:0007669"/>
    <property type="project" value="UniProtKB-KW"/>
</dbReference>
<dbReference type="SUPFAM" id="SSF51366">
    <property type="entry name" value="Ribulose-phoshate binding barrel"/>
    <property type="match status" value="1"/>
</dbReference>
<evidence type="ECO:0000256" key="11">
    <source>
        <dbReference type="ARBA" id="ARBA00061106"/>
    </source>
</evidence>
<comment type="subcellular location">
    <subcellularLocation>
        <location evidence="12">Plastid</location>
        <location evidence="12">Chloroplast</location>
    </subcellularLocation>
</comment>
<comment type="pathway">
    <text evidence="1 12">Amino-acid biosynthesis; L-histidine biosynthesis; L-histidine from 5-phospho-alpha-D-ribose 1-diphosphate: step 5/9.</text>
</comment>
<dbReference type="FunFam" id="3.20.20.70:FF:000094">
    <property type="entry name" value="Imidazole glycerol phosphate synthase hisHF"/>
    <property type="match status" value="1"/>
</dbReference>
<accession>A0A6P8EPP7</accession>
<dbReference type="PIRSF" id="PIRSF036936">
    <property type="entry name" value="IGPS_HisHF"/>
    <property type="match status" value="1"/>
</dbReference>
<feature type="region of interest" description="PRFAR binding" evidence="14">
    <location>
        <begin position="404"/>
        <end position="405"/>
    </location>
</feature>
<evidence type="ECO:0000256" key="15">
    <source>
        <dbReference type="RuleBase" id="RU003657"/>
    </source>
</evidence>
<reference evidence="18" key="2">
    <citation type="submission" date="2025-08" db="UniProtKB">
        <authorList>
            <consortium name="RefSeq"/>
        </authorList>
    </citation>
    <scope>IDENTIFICATION</scope>
    <source>
        <tissue evidence="18">Leaf</tissue>
    </source>
</reference>
<keyword evidence="17" id="KW-1185">Reference proteome</keyword>
<dbReference type="InterPro" id="IPR029062">
    <property type="entry name" value="Class_I_gatase-like"/>
</dbReference>
<dbReference type="SUPFAM" id="SSF52317">
    <property type="entry name" value="Class I glutamine amidotransferase-like"/>
    <property type="match status" value="1"/>
</dbReference>
<comment type="catalytic activity">
    <reaction evidence="8 12">
        <text>5-[(5-phospho-1-deoxy-D-ribulos-1-ylimino)methylamino]-1-(5-phospho-beta-D-ribosyl)imidazole-4-carboxamide + L-glutamine = D-erythro-1-(imidazol-4-yl)glycerol 3-phosphate + 5-amino-1-(5-phospho-beta-D-ribosyl)imidazole-4-carboxamide + L-glutamate + H(+)</text>
        <dbReference type="Rhea" id="RHEA:24793"/>
        <dbReference type="ChEBI" id="CHEBI:15378"/>
        <dbReference type="ChEBI" id="CHEBI:29985"/>
        <dbReference type="ChEBI" id="CHEBI:58278"/>
        <dbReference type="ChEBI" id="CHEBI:58359"/>
        <dbReference type="ChEBI" id="CHEBI:58475"/>
        <dbReference type="ChEBI" id="CHEBI:58525"/>
        <dbReference type="EC" id="4.3.2.10"/>
    </reaction>
</comment>
<evidence type="ECO:0000256" key="7">
    <source>
        <dbReference type="ARBA" id="ARBA00023268"/>
    </source>
</evidence>
<name>A0A6P8EPP7_PUNGR</name>
<dbReference type="InterPro" id="IPR006062">
    <property type="entry name" value="His_biosynth"/>
</dbReference>
<evidence type="ECO:0000313" key="17">
    <source>
        <dbReference type="Proteomes" id="UP000515151"/>
    </source>
</evidence>
<evidence type="ECO:0000256" key="14">
    <source>
        <dbReference type="PIRSR" id="PIRSR036936-2"/>
    </source>
</evidence>
<keyword evidence="12" id="KW-0934">Plastid</keyword>
<evidence type="ECO:0000256" key="4">
    <source>
        <dbReference type="ARBA" id="ARBA00022962"/>
    </source>
</evidence>
<reference evidence="17" key="1">
    <citation type="journal article" date="2020" name="Plant Biotechnol. J.">
        <title>The pomegranate (Punica granatum L.) draft genome dissects genetic divergence between soft- and hard-seeded cultivars.</title>
        <authorList>
            <person name="Luo X."/>
            <person name="Li H."/>
            <person name="Wu Z."/>
            <person name="Yao W."/>
            <person name="Zhao P."/>
            <person name="Cao D."/>
            <person name="Yu H."/>
            <person name="Li K."/>
            <person name="Poudel K."/>
            <person name="Zhao D."/>
            <person name="Zhang F."/>
            <person name="Xia X."/>
            <person name="Chen L."/>
            <person name="Wang Q."/>
            <person name="Jing D."/>
            <person name="Cao S."/>
        </authorList>
    </citation>
    <scope>NUCLEOTIDE SEQUENCE [LARGE SCALE GENOMIC DNA]</scope>
    <source>
        <strain evidence="17">cv. Tunisia</strain>
    </source>
</reference>
<dbReference type="InterPro" id="IPR011060">
    <property type="entry name" value="RibuloseP-bd_barrel"/>
</dbReference>
<dbReference type="RefSeq" id="XP_031407141.1">
    <property type="nucleotide sequence ID" value="XM_031551281.1"/>
</dbReference>
<gene>
    <name evidence="18" type="primary">LOC116215540</name>
</gene>
<evidence type="ECO:0000256" key="2">
    <source>
        <dbReference type="ARBA" id="ARBA00022605"/>
    </source>
</evidence>
<dbReference type="InterPro" id="IPR004651">
    <property type="entry name" value="HisF"/>
</dbReference>
<evidence type="ECO:0000256" key="12">
    <source>
        <dbReference type="PIRNR" id="PIRNR036936"/>
    </source>
</evidence>
<evidence type="ECO:0000256" key="6">
    <source>
        <dbReference type="ARBA" id="ARBA00023239"/>
    </source>
</evidence>
<evidence type="ECO:0000313" key="18">
    <source>
        <dbReference type="RefSeq" id="XP_031407141.1"/>
    </source>
</evidence>
<dbReference type="GeneID" id="116215540"/>
<dbReference type="NCBIfam" id="TIGR01855">
    <property type="entry name" value="IMP_synth_hisH"/>
    <property type="match status" value="1"/>
</dbReference>
<keyword evidence="4 12" id="KW-0315">Glutamine amidotransferase</keyword>
<evidence type="ECO:0000256" key="13">
    <source>
        <dbReference type="PIRSR" id="PIRSR036936-1"/>
    </source>
</evidence>
<feature type="binding site" description="covalent" evidence="14">
    <location>
        <position position="137"/>
    </location>
    <ligand>
        <name>L-glutamine</name>
        <dbReference type="ChEBI" id="CHEBI:58359"/>
    </ligand>
</feature>
<feature type="binding site" evidence="14">
    <location>
        <position position="508"/>
    </location>
    <ligand>
        <name>substrate</name>
    </ligand>
</feature>
<dbReference type="Pfam" id="PF00977">
    <property type="entry name" value="His_biosynth"/>
    <property type="match status" value="1"/>
</dbReference>
<dbReference type="CDD" id="cd04731">
    <property type="entry name" value="HisF"/>
    <property type="match status" value="1"/>
</dbReference>
<feature type="active site" evidence="13">
    <location>
        <position position="443"/>
    </location>
</feature>
<evidence type="ECO:0000256" key="9">
    <source>
        <dbReference type="ARBA" id="ARBA00049534"/>
    </source>
</evidence>
<keyword evidence="7 12" id="KW-0511">Multifunctional enzyme</keyword>
<comment type="catalytic activity">
    <reaction evidence="9 12">
        <text>L-glutamine + H2O = L-glutamate + NH4(+)</text>
        <dbReference type="Rhea" id="RHEA:15889"/>
        <dbReference type="ChEBI" id="CHEBI:15377"/>
        <dbReference type="ChEBI" id="CHEBI:28938"/>
        <dbReference type="ChEBI" id="CHEBI:29985"/>
        <dbReference type="ChEBI" id="CHEBI:58359"/>
        <dbReference type="EC" id="3.5.1.2"/>
    </reaction>
</comment>
<keyword evidence="2 12" id="KW-0028">Amino-acid biosynthesis</keyword>
<feature type="active site" description="For GATase activity" evidence="13">
    <location>
        <position position="242"/>
    </location>
</feature>
<protein>
    <recommendedName>
        <fullName evidence="12">Imidazole glycerol phosphate synthase hisHF</fullName>
    </recommendedName>
    <domain>
        <recommendedName>
            <fullName evidence="12">Glutaminase</fullName>
            <ecNumber evidence="12">3.5.1.2</ecNumber>
        </recommendedName>
    </domain>
    <domain>
        <recommendedName>
            <fullName evidence="12">Cyclase</fullName>
        </recommendedName>
    </domain>
</protein>
<dbReference type="OrthoDB" id="10254903at2759"/>
<keyword evidence="3 12" id="KW-0378">Hydrolase</keyword>
<evidence type="ECO:0000256" key="1">
    <source>
        <dbReference type="ARBA" id="ARBA00005091"/>
    </source>
</evidence>
<feature type="region of interest" description="PRFAR binding" evidence="14">
    <location>
        <begin position="539"/>
        <end position="540"/>
    </location>
</feature>
<dbReference type="GO" id="GO:0004359">
    <property type="term" value="F:glutaminase activity"/>
    <property type="evidence" value="ECO:0007669"/>
    <property type="project" value="UniProtKB-EC"/>
</dbReference>
<comment type="similarity">
    <text evidence="15">Belongs to the HisA/HisF family.</text>
</comment>
<dbReference type="InterPro" id="IPR050064">
    <property type="entry name" value="IGPS_HisA/HisF"/>
</dbReference>
<dbReference type="GO" id="GO:0000105">
    <property type="term" value="P:L-histidine biosynthetic process"/>
    <property type="evidence" value="ECO:0007669"/>
    <property type="project" value="UniProtKB-UniRule"/>
</dbReference>
<feature type="region of interest" description="PRFAR binding" evidence="14">
    <location>
        <begin position="441"/>
        <end position="443"/>
    </location>
</feature>
<dbReference type="Gene3D" id="3.40.50.880">
    <property type="match status" value="1"/>
</dbReference>
<dbReference type="EC" id="3.5.1.2" evidence="12"/>
<evidence type="ECO:0000256" key="8">
    <source>
        <dbReference type="ARBA" id="ARBA00047838"/>
    </source>
</evidence>
<keyword evidence="12" id="KW-0150">Chloroplast</keyword>
<feature type="active site" description="For GATase activity" evidence="13">
    <location>
        <position position="244"/>
    </location>
</feature>
<feature type="region of interest" description="PRFAR binding" evidence="14">
    <location>
        <begin position="562"/>
        <end position="563"/>
    </location>
</feature>
<feature type="domain" description="Glutamine amidotransferase" evidence="16">
    <location>
        <begin position="62"/>
        <end position="256"/>
    </location>
</feature>
<evidence type="ECO:0000256" key="5">
    <source>
        <dbReference type="ARBA" id="ARBA00023102"/>
    </source>
</evidence>
<dbReference type="Pfam" id="PF00117">
    <property type="entry name" value="GATase"/>
    <property type="match status" value="1"/>
</dbReference>
<feature type="binding site" evidence="14">
    <location>
        <position position="372"/>
    </location>
    <ligand>
        <name>substrate</name>
    </ligand>
</feature>
<comment type="similarity">
    <text evidence="11 12">In the C-terminal section; belongs to the HisA/HisF family.</text>
</comment>
<feature type="active site" description="For GATase activity" evidence="13">
    <location>
        <position position="137"/>
    </location>
</feature>
<dbReference type="HAMAP" id="MF_00278">
    <property type="entry name" value="HisH"/>
    <property type="match status" value="1"/>
</dbReference>
<dbReference type="InterPro" id="IPR017926">
    <property type="entry name" value="GATASE"/>
</dbReference>
<dbReference type="InterPro" id="IPR010139">
    <property type="entry name" value="Imidazole-glycPsynth_HisH"/>
</dbReference>
<dbReference type="Proteomes" id="UP000515151">
    <property type="component" value="Chromosome 7"/>
</dbReference>
<evidence type="ECO:0000256" key="10">
    <source>
        <dbReference type="ARBA" id="ARBA00055946"/>
    </source>
</evidence>
<proteinExistence type="inferred from homology"/>
<dbReference type="AlphaFoldDB" id="A0A6P8EPP7"/>
<feature type="region of interest" description="PRFAR binding" evidence="14">
    <location>
        <begin position="513"/>
        <end position="514"/>
    </location>
</feature>
<dbReference type="FunFam" id="3.40.50.880:FF:000036">
    <property type="entry name" value="Imidazole glycerol phosphate synthase hisHF"/>
    <property type="match status" value="1"/>
</dbReference>
<dbReference type="PANTHER" id="PTHR21235:SF2">
    <property type="entry name" value="IMIDAZOLE GLYCEROL PHOSPHATE SYNTHASE HISHF"/>
    <property type="match status" value="1"/>
</dbReference>
<dbReference type="GO" id="GO:0000107">
    <property type="term" value="F:imidazoleglycerol-phosphate synthase activity"/>
    <property type="evidence" value="ECO:0007669"/>
    <property type="project" value="UniProtKB-UniRule"/>
</dbReference>
<dbReference type="UniPathway" id="UPA00031">
    <property type="reaction ID" value="UER00010"/>
</dbReference>
<organism evidence="17 18">
    <name type="scientific">Punica granatum</name>
    <name type="common">Pomegranate</name>
    <dbReference type="NCBI Taxonomy" id="22663"/>
    <lineage>
        <taxon>Eukaryota</taxon>
        <taxon>Viridiplantae</taxon>
        <taxon>Streptophyta</taxon>
        <taxon>Embryophyta</taxon>
        <taxon>Tracheophyta</taxon>
        <taxon>Spermatophyta</taxon>
        <taxon>Magnoliopsida</taxon>
        <taxon>eudicotyledons</taxon>
        <taxon>Gunneridae</taxon>
        <taxon>Pentapetalae</taxon>
        <taxon>rosids</taxon>
        <taxon>malvids</taxon>
        <taxon>Myrtales</taxon>
        <taxon>Lythraceae</taxon>
        <taxon>Punica</taxon>
    </lineage>
</organism>
<keyword evidence="5 12" id="KW-0368">Histidine biosynthesis</keyword>
<dbReference type="Gene3D" id="3.20.20.70">
    <property type="entry name" value="Aldolase class I"/>
    <property type="match status" value="1"/>
</dbReference>
<dbReference type="GO" id="GO:0009507">
    <property type="term" value="C:chloroplast"/>
    <property type="evidence" value="ECO:0007669"/>
    <property type="project" value="UniProtKB-SubCell"/>
</dbReference>
<feature type="active site" evidence="13">
    <location>
        <position position="285"/>
    </location>
</feature>
<sequence length="588" mass="63727">MEAAPFGSSLFTPTSLSFSSSTSQSLLFLRSGNDTVGLKFKPRGSRSFAVRASSNGDSVVTLLDYGAGNVRSVRNAIRHLGFDIKDVQTAEDILTANRLIFPGVGAFASMMDVLNEKGMTEALRTYIKEDRPFLGICLGLQLLFECSTENGQVNGLGVIPGVVDRFDSSNGLQVPHIGWNALKVREGSGILDDIGNRHVYFVHSYRAVPSMDNVEWVSSTCTYGDDFIASVGRGNVHAVQFHPEKSGDVGLSVLRRFLSPKSSMLKKPAEGKASKLAKRVIACLDVRTNDKGDLVVTKGDQYDVRENTEENEVRNLGKPVDLAGQYYKDGADEISFLNITGFRDFPLGDLPMLQVLRYTSENVFVPLTVGGGIRDFTDANGRYYSSLGVAAEYFRSGADKVSIGSDAVYAAEEYLRTGVKTGKSSLEQISRVYGNQAVVVSIDPRRVYINSPNDVEFKATWVTNPGPNGEEYAWYQCTVNGGREGRPIGAYELAKAVEALGAGEILLNCIDCDGQGKGFDIDLIKLISNAVSIPVIASSGAGAVEHFSEVFEKTNASAALAAGIFHRKEVPIQSVKEHLLKEGFEVRV</sequence>
<evidence type="ECO:0000259" key="16">
    <source>
        <dbReference type="Pfam" id="PF00117"/>
    </source>
</evidence>
<comment type="function">
    <text evidence="10 12">IGPS catalyzes the conversion of PRFAR and glutamine to IGP, AICAR and glutamate. The glutaminase domain produces the ammonia necessary for the cyclase domain to produce IGP and AICAR from PRFAR. The ammonia is channeled to the active site of the cyclase domain.</text>
</comment>
<evidence type="ECO:0000256" key="3">
    <source>
        <dbReference type="ARBA" id="ARBA00022801"/>
    </source>
</evidence>
<dbReference type="NCBIfam" id="TIGR00735">
    <property type="entry name" value="hisF"/>
    <property type="match status" value="1"/>
</dbReference>
<dbReference type="InterPro" id="IPR013785">
    <property type="entry name" value="Aldolase_TIM"/>
</dbReference>
<dbReference type="CDD" id="cd01748">
    <property type="entry name" value="GATase1_IGP_Synthase"/>
    <property type="match status" value="1"/>
</dbReference>
<dbReference type="PANTHER" id="PTHR21235">
    <property type="entry name" value="IMIDAZOLE GLYCEROL PHOSPHATE SYNTHASE SUBUNIT HISF/H IGP SYNTHASE SUBUNIT HISF/H"/>
    <property type="match status" value="1"/>
</dbReference>
<dbReference type="InterPro" id="IPR014640">
    <property type="entry name" value="IGPS_HisHF"/>
</dbReference>